<dbReference type="EMBL" id="CACVAQ010000047">
    <property type="protein sequence ID" value="CAA6799935.1"/>
    <property type="molecule type" value="Genomic_DNA"/>
</dbReference>
<feature type="domain" description="HYR" evidence="2">
    <location>
        <begin position="299"/>
        <end position="390"/>
    </location>
</feature>
<accession>A0A6S6SB70</accession>
<name>A0A6S6SB70_9BACT</name>
<evidence type="ECO:0000259" key="2">
    <source>
        <dbReference type="PROSITE" id="PS50825"/>
    </source>
</evidence>
<organism evidence="3">
    <name type="scientific">uncultured Aureispira sp</name>
    <dbReference type="NCBI Taxonomy" id="1331704"/>
    <lineage>
        <taxon>Bacteria</taxon>
        <taxon>Pseudomonadati</taxon>
        <taxon>Bacteroidota</taxon>
        <taxon>Saprospiria</taxon>
        <taxon>Saprospirales</taxon>
        <taxon>Saprospiraceae</taxon>
        <taxon>Aureispira</taxon>
        <taxon>environmental samples</taxon>
    </lineage>
</organism>
<dbReference type="InterPro" id="IPR013783">
    <property type="entry name" value="Ig-like_fold"/>
</dbReference>
<dbReference type="InterPro" id="IPR026341">
    <property type="entry name" value="T9SS_type_B"/>
</dbReference>
<evidence type="ECO:0000256" key="1">
    <source>
        <dbReference type="ARBA" id="ARBA00022737"/>
    </source>
</evidence>
<keyword evidence="1" id="KW-0677">Repeat</keyword>
<dbReference type="InterPro" id="IPR003410">
    <property type="entry name" value="HYR_dom"/>
</dbReference>
<evidence type="ECO:0000313" key="3">
    <source>
        <dbReference type="EMBL" id="CAA6799935.1"/>
    </source>
</evidence>
<dbReference type="Pfam" id="PF13585">
    <property type="entry name" value="CHU_C"/>
    <property type="match status" value="1"/>
</dbReference>
<reference evidence="3" key="1">
    <citation type="submission" date="2020-01" db="EMBL/GenBank/DDBJ databases">
        <authorList>
            <person name="Meier V. D."/>
            <person name="Meier V D."/>
        </authorList>
    </citation>
    <scope>NUCLEOTIDE SEQUENCE</scope>
    <source>
        <strain evidence="3">HLG_WM_MAG_10</strain>
    </source>
</reference>
<dbReference type="PANTHER" id="PTHR24273">
    <property type="entry name" value="FI04643P-RELATED"/>
    <property type="match status" value="1"/>
</dbReference>
<dbReference type="PANTHER" id="PTHR24273:SF32">
    <property type="entry name" value="HYALIN"/>
    <property type="match status" value="1"/>
</dbReference>
<sequence length="2358" mass="245546">MNPPKDMKKKLHFVSNGSVLLCLLFLLSIQSIKAQQTNFQQVTTECYAGPTVSMDNTTGTLVGNIRFTPADIPLRHKIVDVIIEIVWSKTDDGSCTPITGVAADLSHVGFAIQAPFGSTRYLAASALTGPFAGTSSSFTGLQNVVRDTIVFRDGGNSLLPAGLPVLGRDTVRPNQDQLSVYYGESPHGSWSIGGIDDAPSLGPKLCIHSYCITMVTCDATELEASCKSNPTIQIGATGVHSFEFSDLDSISDISCLTQNISFSPATVDCSDVGTSVPVTMTIRDNLDSISTCVSSVSVVDNTPPVIAQCFPSISGTLYLDGTGRDTFWASSIVATDNCAPLIKEVRSPAGGPWQSFLPIRCVRGFQLFSVQVTDPSGNVANCNVIVNVRDTVPPTAVCGQHTAYLTNNPNGAVTVSAVNVDGGSFDVCPPVTGRWIGNQYSPPPVYTCADLGIDTVRLIVSDASGNLDTCNNATILVLDEIKPIANCKNDTVYLTAGGVATVFARDINNNSTDICGIDSININGVSSVNFNCSHVNNNQQVILNVFDASGNTDSCIGWVTVLDTFPPITNCRNLSIYLDAAGIGVVAADSLNNASLDLCTGTNLSFEIAGNATTNLDCSNIASNPNSIVLTAIDSFGNSSTCTANVTVSDTIAPTAHCVNPAIYVNNAGIATLYAADLSASSSDNCGITDSFVNVLGNAFTTFNCSAIFSTESATLIVEDGQGNTSTCRARVTVLDSIRPVALCEAAIVAQLDAAGFVTVLPATIDSNSTDNCGLVEYMINGASSSVYTCADLGTQIATLTVRDSSNNTASCVTQVTIQDNIAPAVSCQTRTVYINASGIVTIHPDSVLVYPTTSDNCGTLTRTFSTGNTITYTCDSIGARTVQVLVTDNFGNSSSCITTVTVIDTIAPIASCRPVPFTLQLDSFGVGCVTPFDINNGSSDLCSLDTMLINGVDSFCFNCNNIGGNTMTLSVLDSSGNQSTCLASVIVADVLNPTALCHDTTVYLGATGITTVLPADIDAGSGDNCSFTTSINNQTSISYNCNQVGVNSVQLIVIDNSGNQSQCLSNITVLDSITPVASCIAPGNLNVYLDASCFASLPATVFNNGSTDNCNLTNIAYSVGGLLNATFTAANLGANPNPITLRVSDPSGNSTTCTTSVNVLDTIRPAITCNTNNLQLDASGNVNLLPTMVLGTAIDNCNNALTYTLNGGQASLSFSCLDTGSNPITLTATDSSGNSNFCTTSVIVEDNTAPNANCRPTQTLNLNLGGTFGVLNASMINLGSTDNCSISSYALSQDTFNCTDISNNAHTVTLRVTDASGNVDSCTTQITVHDNTSPTASCQTATVYLGTGTGNVTVTPATVLVPPTGDNCTTLSTAFAGQGNSITYTCDSIGMHSVMVVVTDISGNTANCVTSITVLDTVSPIASCNTVPYTVQLDTLGNGFLTPQNIDNGSSDICGISSRLINGVDSIFYSCANIGTAAITLVVLDPSGNPGSCVANIIVNDPINPTALCQDTTLYLGPTGITTVTPALIDAGSSDNCSFTSTVNGFPSVNFNCNQVGTSTVQLIITDDQGNTTQCAANVTLLDTIAPTASCIGTGNLTVYLDNTCFASIPATSINNGSTDNCSSTLSYTVGGLPNATFNVSNLANNPNQITLVVRDATGNASTCTTTVMVSDTTTPIVVCQADTIQLTGSNVVVVPSNVNVGSIDNCGVPNLTINGQTSLTFDCSNLGTNAVTLIGTDLSGNVDSCATTIYLEDIAAPAAICNLNTSVIIDPSSGLAILQPLDVDDGSVDNCTIISYSLSKDTFDCNDLFANPHAVQLYVVDQSGNTDTCTTQVTVQDTVAPTAICQNDTLYFSGTSIVINASSLDAGSFDNCALQSIVLSQDTFDCPDIGVNAITLTVTDIDGNSSTCTANVTVLDTTAMAEAGAAQLLCSVDSTTLAATAPPSPLVGTWTSTSSATISNPNAANSLITNVPVGLNVFYWTLSNATCTTLSTDSVLIEVVPTITDTANAGADQYLCQDTATTLDGSAIYVATGEWVQSIAQFNAGVVITDPSDTLATISGLTPGNAYTFVWQLTNGLCGVYTSDTVIITVDEIPSDEADAGPDVTCSPDTINLAATLPLIGGGQWTSPSTMLLGDSSAANTMASNFTQDTTMMIWSLSNGLCIDYDSDTMYVILDDVWPVSNMDHFDLIPDGTISTIDVILNDALPPDWDIFIQTAITDGQMTNLNNGQFEIDINNVFLNQSFVYEICNRACPNVCDTALVTIAIQPPGDCYTPTAFTPNYDGQNDFFVIPCLENTEEKASLTVFNRWGNLVYETDNYISDWDGTHQNQPLPDGVYFYILHIEGKAPQNGSIEIKR</sequence>
<dbReference type="NCBIfam" id="TIGR04131">
    <property type="entry name" value="Bac_Flav_CTERM"/>
    <property type="match status" value="1"/>
</dbReference>
<proteinExistence type="predicted"/>
<dbReference type="PROSITE" id="PS50825">
    <property type="entry name" value="HYR"/>
    <property type="match status" value="1"/>
</dbReference>
<gene>
    <name evidence="3" type="ORF">HELGO_WM10891</name>
</gene>
<dbReference type="Gene3D" id="2.60.40.10">
    <property type="entry name" value="Immunoglobulins"/>
    <property type="match status" value="1"/>
</dbReference>
<protein>
    <submittedName>
        <fullName evidence="3">Proprotein convertase P-domain protein</fullName>
    </submittedName>
</protein>